<keyword evidence="3" id="KW-1185">Reference proteome</keyword>
<accession>A0A3P5XZN1</accession>
<evidence type="ECO:0000313" key="3">
    <source>
        <dbReference type="Proteomes" id="UP000277498"/>
    </source>
</evidence>
<feature type="signal peptide" evidence="1">
    <location>
        <begin position="1"/>
        <end position="21"/>
    </location>
</feature>
<keyword evidence="1" id="KW-0732">Signal</keyword>
<protein>
    <submittedName>
        <fullName evidence="2">Uncharacterized protein</fullName>
    </submittedName>
</protein>
<dbReference type="EMBL" id="UXAW01000120">
    <property type="protein sequence ID" value="VDC33653.1"/>
    <property type="molecule type" value="Genomic_DNA"/>
</dbReference>
<sequence>MKIPLFIVILAAAAALPPASGEQTAVAGFTLLAQAGPPCPAAPAQPDTGAQKICALRFR</sequence>
<gene>
    <name evidence="2" type="ORF">XINFAN_03963</name>
</gene>
<organism evidence="2 3">
    <name type="scientific">Pseudogemmobacter humi</name>
    <dbReference type="NCBI Taxonomy" id="2483812"/>
    <lineage>
        <taxon>Bacteria</taxon>
        <taxon>Pseudomonadati</taxon>
        <taxon>Pseudomonadota</taxon>
        <taxon>Alphaproteobacteria</taxon>
        <taxon>Rhodobacterales</taxon>
        <taxon>Paracoccaceae</taxon>
        <taxon>Pseudogemmobacter</taxon>
    </lineage>
</organism>
<feature type="chain" id="PRO_5018094674" evidence="1">
    <location>
        <begin position="22"/>
        <end position="59"/>
    </location>
</feature>
<dbReference type="AlphaFoldDB" id="A0A3P5XZN1"/>
<proteinExistence type="predicted"/>
<name>A0A3P5XZN1_9RHOB</name>
<evidence type="ECO:0000256" key="1">
    <source>
        <dbReference type="SAM" id="SignalP"/>
    </source>
</evidence>
<evidence type="ECO:0000313" key="2">
    <source>
        <dbReference type="EMBL" id="VDC33653.1"/>
    </source>
</evidence>
<dbReference type="Proteomes" id="UP000277498">
    <property type="component" value="Unassembled WGS sequence"/>
</dbReference>
<reference evidence="2 3" key="1">
    <citation type="submission" date="2018-11" db="EMBL/GenBank/DDBJ databases">
        <authorList>
            <person name="Criscuolo A."/>
        </authorList>
    </citation>
    <scope>NUCLEOTIDE SEQUENCE [LARGE SCALE GENOMIC DNA]</scope>
    <source>
        <strain evidence="2">ACIP111625</strain>
    </source>
</reference>